<proteinExistence type="predicted"/>
<dbReference type="EMBL" id="KB740490">
    <property type="protein sequence ID" value="ENN80554.1"/>
    <property type="molecule type" value="Genomic_DNA"/>
</dbReference>
<accession>N6TJE0</accession>
<protein>
    <submittedName>
        <fullName evidence="1">Uncharacterized protein</fullName>
    </submittedName>
</protein>
<evidence type="ECO:0000313" key="1">
    <source>
        <dbReference type="EMBL" id="ENN80554.1"/>
    </source>
</evidence>
<feature type="non-terminal residue" evidence="1">
    <location>
        <position position="1"/>
    </location>
</feature>
<name>N6TJE0_DENPD</name>
<reference evidence="1" key="1">
    <citation type="journal article" date="2013" name="Genome Biol.">
        <title>Draft genome of the mountain pine beetle, Dendroctonus ponderosae Hopkins, a major forest pest.</title>
        <authorList>
            <person name="Keeling C.I."/>
            <person name="Yuen M.M."/>
            <person name="Liao N.Y."/>
            <person name="Docking T.R."/>
            <person name="Chan S.K."/>
            <person name="Taylor G.A."/>
            <person name="Palmquist D.L."/>
            <person name="Jackman S.D."/>
            <person name="Nguyen A."/>
            <person name="Li M."/>
            <person name="Henderson H."/>
            <person name="Janes J.K."/>
            <person name="Zhao Y."/>
            <person name="Pandoh P."/>
            <person name="Moore R."/>
            <person name="Sperling F.A."/>
            <person name="Huber D.P."/>
            <person name="Birol I."/>
            <person name="Jones S.J."/>
            <person name="Bohlmann J."/>
        </authorList>
    </citation>
    <scope>NUCLEOTIDE SEQUENCE</scope>
</reference>
<gene>
    <name evidence="1" type="ORF">YQE_03026</name>
</gene>
<organism evidence="1">
    <name type="scientific">Dendroctonus ponderosae</name>
    <name type="common">Mountain pine beetle</name>
    <dbReference type="NCBI Taxonomy" id="77166"/>
    <lineage>
        <taxon>Eukaryota</taxon>
        <taxon>Metazoa</taxon>
        <taxon>Ecdysozoa</taxon>
        <taxon>Arthropoda</taxon>
        <taxon>Hexapoda</taxon>
        <taxon>Insecta</taxon>
        <taxon>Pterygota</taxon>
        <taxon>Neoptera</taxon>
        <taxon>Endopterygota</taxon>
        <taxon>Coleoptera</taxon>
        <taxon>Polyphaga</taxon>
        <taxon>Cucujiformia</taxon>
        <taxon>Curculionidae</taxon>
        <taxon>Scolytinae</taxon>
        <taxon>Dendroctonus</taxon>
    </lineage>
</organism>
<sequence length="11" mass="1298">MTKMFLGSRQV</sequence>